<gene>
    <name evidence="7" type="ORF">OI18_02580</name>
</gene>
<accession>A0A0C1L7D6</accession>
<dbReference type="GO" id="GO:0008381">
    <property type="term" value="F:mechanosensitive monoatomic ion channel activity"/>
    <property type="evidence" value="ECO:0007669"/>
    <property type="project" value="UniProtKB-ARBA"/>
</dbReference>
<dbReference type="PROSITE" id="PS01246">
    <property type="entry name" value="UPF0003"/>
    <property type="match status" value="1"/>
</dbReference>
<dbReference type="Gene3D" id="1.10.287.1260">
    <property type="match status" value="1"/>
</dbReference>
<dbReference type="EMBL" id="JSVC01000002">
    <property type="protein sequence ID" value="KIC96077.1"/>
    <property type="molecule type" value="Genomic_DNA"/>
</dbReference>
<evidence type="ECO:0000256" key="3">
    <source>
        <dbReference type="ARBA" id="ARBA00022989"/>
    </source>
</evidence>
<evidence type="ECO:0000256" key="5">
    <source>
        <dbReference type="SAM" id="Phobius"/>
    </source>
</evidence>
<feature type="transmembrane region" description="Helical" evidence="5">
    <location>
        <begin position="14"/>
        <end position="34"/>
    </location>
</feature>
<dbReference type="InterPro" id="IPR023408">
    <property type="entry name" value="MscS_beta-dom_sf"/>
</dbReference>
<dbReference type="Proteomes" id="UP000031408">
    <property type="component" value="Unassembled WGS sequence"/>
</dbReference>
<organism evidence="7 8">
    <name type="scientific">Flavihumibacter solisilvae</name>
    <dbReference type="NCBI Taxonomy" id="1349421"/>
    <lineage>
        <taxon>Bacteria</taxon>
        <taxon>Pseudomonadati</taxon>
        <taxon>Bacteroidota</taxon>
        <taxon>Chitinophagia</taxon>
        <taxon>Chitinophagales</taxon>
        <taxon>Chitinophagaceae</taxon>
        <taxon>Flavihumibacter</taxon>
    </lineage>
</organism>
<keyword evidence="4 5" id="KW-0472">Membrane</keyword>
<dbReference type="RefSeq" id="WP_039136873.1">
    <property type="nucleotide sequence ID" value="NZ_JSVC01000002.1"/>
</dbReference>
<evidence type="ECO:0000256" key="4">
    <source>
        <dbReference type="ARBA" id="ARBA00023136"/>
    </source>
</evidence>
<dbReference type="Gene3D" id="2.30.30.60">
    <property type="match status" value="1"/>
</dbReference>
<dbReference type="Pfam" id="PF00924">
    <property type="entry name" value="MS_channel_2nd"/>
    <property type="match status" value="1"/>
</dbReference>
<feature type="transmembrane region" description="Helical" evidence="5">
    <location>
        <begin position="99"/>
        <end position="117"/>
    </location>
</feature>
<dbReference type="PANTHER" id="PTHR30566:SF5">
    <property type="entry name" value="MECHANOSENSITIVE ION CHANNEL PROTEIN 1, MITOCHONDRIAL-RELATED"/>
    <property type="match status" value="1"/>
</dbReference>
<evidence type="ECO:0000313" key="7">
    <source>
        <dbReference type="EMBL" id="KIC96077.1"/>
    </source>
</evidence>
<name>A0A0C1L7D6_9BACT</name>
<evidence type="ECO:0000256" key="1">
    <source>
        <dbReference type="ARBA" id="ARBA00004370"/>
    </source>
</evidence>
<dbReference type="OrthoDB" id="9809206at2"/>
<dbReference type="InterPro" id="IPR010920">
    <property type="entry name" value="LSM_dom_sf"/>
</dbReference>
<keyword evidence="2 5" id="KW-0812">Transmembrane</keyword>
<keyword evidence="8" id="KW-1185">Reference proteome</keyword>
<comment type="subcellular location">
    <subcellularLocation>
        <location evidence="1">Membrane</location>
    </subcellularLocation>
</comment>
<sequence length="365" mass="41707">MNDLLAYEFLNNSIQAYLVCFGTIMLVILLKKYLSRTISRLLFKIIRHRSWKIDQKSFVELLLKPMQVFLIVTITMIALDKLNFPRSLDFEVYHISFRTIVDSVGKGIFVIIFIWLLRRIIDFIAMLMEQKANLTPDVADNQMVVFFKDFFKAILVIVGILLVIRFSFNKDITTYLAGLSIVAGALALAARESLENLIASFIIFFDKPFHVGDMVKVQAITGTVEKIGLRSTRLRTDQKTFVTVPNKQMVDSIMDNLTLRTQRRADLKLEISLQTSSVKLDHVIGGIKNILSHPAIETYVTFLSDITATAFVIHIEYYTVMIPIGDFNQLKQTVNLEILRLLEGLNVEFAGERKEVMIVGQESLR</sequence>
<dbReference type="GO" id="GO:0016020">
    <property type="term" value="C:membrane"/>
    <property type="evidence" value="ECO:0007669"/>
    <property type="project" value="UniProtKB-SubCell"/>
</dbReference>
<dbReference type="InterPro" id="IPR006686">
    <property type="entry name" value="MscS_channel_CS"/>
</dbReference>
<dbReference type="STRING" id="1349421.OI18_02580"/>
<reference evidence="7 8" key="1">
    <citation type="submission" date="2014-11" db="EMBL/GenBank/DDBJ databases">
        <title>Genome sequence of Flavihumibacter solisilvae 3-3.</title>
        <authorList>
            <person name="Zhou G."/>
            <person name="Li M."/>
            <person name="Wang G."/>
        </authorList>
    </citation>
    <scope>NUCLEOTIDE SEQUENCE [LARGE SCALE GENOMIC DNA]</scope>
    <source>
        <strain evidence="7 8">3-3</strain>
    </source>
</reference>
<feature type="transmembrane region" description="Helical" evidence="5">
    <location>
        <begin position="174"/>
        <end position="190"/>
    </location>
</feature>
<evidence type="ECO:0000259" key="6">
    <source>
        <dbReference type="Pfam" id="PF00924"/>
    </source>
</evidence>
<dbReference type="PANTHER" id="PTHR30566">
    <property type="entry name" value="YNAI-RELATED MECHANOSENSITIVE ION CHANNEL"/>
    <property type="match status" value="1"/>
</dbReference>
<dbReference type="AlphaFoldDB" id="A0A0C1L7D6"/>
<proteinExistence type="predicted"/>
<comment type="caution">
    <text evidence="7">The sequence shown here is derived from an EMBL/GenBank/DDBJ whole genome shotgun (WGS) entry which is preliminary data.</text>
</comment>
<protein>
    <recommendedName>
        <fullName evidence="6">Mechanosensitive ion channel MscS domain-containing protein</fullName>
    </recommendedName>
</protein>
<dbReference type="InterPro" id="IPR006685">
    <property type="entry name" value="MscS_channel_2nd"/>
</dbReference>
<dbReference type="SUPFAM" id="SSF50182">
    <property type="entry name" value="Sm-like ribonucleoproteins"/>
    <property type="match status" value="1"/>
</dbReference>
<evidence type="ECO:0000256" key="2">
    <source>
        <dbReference type="ARBA" id="ARBA00022692"/>
    </source>
</evidence>
<feature type="transmembrane region" description="Helical" evidence="5">
    <location>
        <begin position="150"/>
        <end position="168"/>
    </location>
</feature>
<evidence type="ECO:0000313" key="8">
    <source>
        <dbReference type="Proteomes" id="UP000031408"/>
    </source>
</evidence>
<keyword evidence="3 5" id="KW-1133">Transmembrane helix</keyword>
<feature type="domain" description="Mechanosensitive ion channel MscS" evidence="6">
    <location>
        <begin position="193"/>
        <end position="258"/>
    </location>
</feature>
<feature type="transmembrane region" description="Helical" evidence="5">
    <location>
        <begin position="58"/>
        <end position="79"/>
    </location>
</feature>